<dbReference type="STRING" id="200361.A0A453ALD0"/>
<evidence type="ECO:0000313" key="2">
    <source>
        <dbReference type="Proteomes" id="UP000015105"/>
    </source>
</evidence>
<evidence type="ECO:0000313" key="1">
    <source>
        <dbReference type="EnsemblPlants" id="AET2Gv20185700.1"/>
    </source>
</evidence>
<name>A0A453ALD0_AEGTS</name>
<dbReference type="Gramene" id="AET2Gv20185700.1">
    <property type="protein sequence ID" value="AET2Gv20185700.1"/>
    <property type="gene ID" value="AET2Gv20185700"/>
</dbReference>
<reference evidence="2" key="1">
    <citation type="journal article" date="2014" name="Science">
        <title>Ancient hybridizations among the ancestral genomes of bread wheat.</title>
        <authorList>
            <consortium name="International Wheat Genome Sequencing Consortium,"/>
            <person name="Marcussen T."/>
            <person name="Sandve S.R."/>
            <person name="Heier L."/>
            <person name="Spannagl M."/>
            <person name="Pfeifer M."/>
            <person name="Jakobsen K.S."/>
            <person name="Wulff B.B."/>
            <person name="Steuernagel B."/>
            <person name="Mayer K.F."/>
            <person name="Olsen O.A."/>
        </authorList>
    </citation>
    <scope>NUCLEOTIDE SEQUENCE [LARGE SCALE GENOMIC DNA]</scope>
    <source>
        <strain evidence="2">cv. AL8/78</strain>
    </source>
</reference>
<dbReference type="AlphaFoldDB" id="A0A453ALD0"/>
<evidence type="ECO:0008006" key="3">
    <source>
        <dbReference type="Google" id="ProtNLM"/>
    </source>
</evidence>
<keyword evidence="2" id="KW-1185">Reference proteome</keyword>
<dbReference type="PANTHER" id="PTHR33170">
    <property type="entry name" value="DUF4283 DOMAIN-CONTAINING PROTEIN-RELATED"/>
    <property type="match status" value="1"/>
</dbReference>
<dbReference type="PANTHER" id="PTHR33170:SF34">
    <property type="entry name" value="OS05G0102200 PROTEIN"/>
    <property type="match status" value="1"/>
</dbReference>
<reference evidence="1" key="5">
    <citation type="journal article" date="2021" name="G3 (Bethesda)">
        <title>Aegilops tauschii genome assembly Aet v5.0 features greater sequence contiguity and improved annotation.</title>
        <authorList>
            <person name="Wang L."/>
            <person name="Zhu T."/>
            <person name="Rodriguez J.C."/>
            <person name="Deal K.R."/>
            <person name="Dubcovsky J."/>
            <person name="McGuire P.E."/>
            <person name="Lux T."/>
            <person name="Spannagl M."/>
            <person name="Mayer K.F.X."/>
            <person name="Baldrich P."/>
            <person name="Meyers B.C."/>
            <person name="Huo N."/>
            <person name="Gu Y.Q."/>
            <person name="Zhou H."/>
            <person name="Devos K.M."/>
            <person name="Bennetzen J.L."/>
            <person name="Unver T."/>
            <person name="Budak H."/>
            <person name="Gulick P.J."/>
            <person name="Galiba G."/>
            <person name="Kalapos B."/>
            <person name="Nelson D.R."/>
            <person name="Li P."/>
            <person name="You F.M."/>
            <person name="Luo M.C."/>
            <person name="Dvorak J."/>
        </authorList>
    </citation>
    <scope>NUCLEOTIDE SEQUENCE [LARGE SCALE GENOMIC DNA]</scope>
    <source>
        <strain evidence="1">cv. AL8/78</strain>
    </source>
</reference>
<protein>
    <recommendedName>
        <fullName evidence="3">DUF4283 domain-containing protein</fullName>
    </recommendedName>
</protein>
<proteinExistence type="predicted"/>
<dbReference type="Proteomes" id="UP000015105">
    <property type="component" value="Chromosome 2D"/>
</dbReference>
<sequence length="149" mass="16882">MLDACAAKGLGILLIQSYKDILVAEHTNPLGVVIVRDGQINETELTKALGEMFDWGWQWRVKEFGKNGFMMRFPNTAKLVELAKFNDFNLLGTGVVIKVQPWSFDHQAIGKMHTAWIKLNKMPDCFRHFFGICEVAAAVGPCWKLIWTP</sequence>
<reference evidence="1" key="4">
    <citation type="submission" date="2019-03" db="UniProtKB">
        <authorList>
            <consortium name="EnsemblPlants"/>
        </authorList>
    </citation>
    <scope>IDENTIFICATION</scope>
</reference>
<reference evidence="2" key="2">
    <citation type="journal article" date="2017" name="Nat. Plants">
        <title>The Aegilops tauschii genome reveals multiple impacts of transposons.</title>
        <authorList>
            <person name="Zhao G."/>
            <person name="Zou C."/>
            <person name="Li K."/>
            <person name="Wang K."/>
            <person name="Li T."/>
            <person name="Gao L."/>
            <person name="Zhang X."/>
            <person name="Wang H."/>
            <person name="Yang Z."/>
            <person name="Liu X."/>
            <person name="Jiang W."/>
            <person name="Mao L."/>
            <person name="Kong X."/>
            <person name="Jiao Y."/>
            <person name="Jia J."/>
        </authorList>
    </citation>
    <scope>NUCLEOTIDE SEQUENCE [LARGE SCALE GENOMIC DNA]</scope>
    <source>
        <strain evidence="2">cv. AL8/78</strain>
    </source>
</reference>
<organism evidence="1 2">
    <name type="scientific">Aegilops tauschii subsp. strangulata</name>
    <name type="common">Goatgrass</name>
    <dbReference type="NCBI Taxonomy" id="200361"/>
    <lineage>
        <taxon>Eukaryota</taxon>
        <taxon>Viridiplantae</taxon>
        <taxon>Streptophyta</taxon>
        <taxon>Embryophyta</taxon>
        <taxon>Tracheophyta</taxon>
        <taxon>Spermatophyta</taxon>
        <taxon>Magnoliopsida</taxon>
        <taxon>Liliopsida</taxon>
        <taxon>Poales</taxon>
        <taxon>Poaceae</taxon>
        <taxon>BOP clade</taxon>
        <taxon>Pooideae</taxon>
        <taxon>Triticodae</taxon>
        <taxon>Triticeae</taxon>
        <taxon>Triticinae</taxon>
        <taxon>Aegilops</taxon>
    </lineage>
</organism>
<dbReference type="EnsemblPlants" id="AET2Gv20185700.1">
    <property type="protein sequence ID" value="AET2Gv20185700.1"/>
    <property type="gene ID" value="AET2Gv20185700"/>
</dbReference>
<accession>A0A453ALD0</accession>
<reference evidence="1" key="3">
    <citation type="journal article" date="2017" name="Nature">
        <title>Genome sequence of the progenitor of the wheat D genome Aegilops tauschii.</title>
        <authorList>
            <person name="Luo M.C."/>
            <person name="Gu Y.Q."/>
            <person name="Puiu D."/>
            <person name="Wang H."/>
            <person name="Twardziok S.O."/>
            <person name="Deal K.R."/>
            <person name="Huo N."/>
            <person name="Zhu T."/>
            <person name="Wang L."/>
            <person name="Wang Y."/>
            <person name="McGuire P.E."/>
            <person name="Liu S."/>
            <person name="Long H."/>
            <person name="Ramasamy R.K."/>
            <person name="Rodriguez J.C."/>
            <person name="Van S.L."/>
            <person name="Yuan L."/>
            <person name="Wang Z."/>
            <person name="Xia Z."/>
            <person name="Xiao L."/>
            <person name="Anderson O.D."/>
            <person name="Ouyang S."/>
            <person name="Liang Y."/>
            <person name="Zimin A.V."/>
            <person name="Pertea G."/>
            <person name="Qi P."/>
            <person name="Bennetzen J.L."/>
            <person name="Dai X."/>
            <person name="Dawson M.W."/>
            <person name="Muller H.G."/>
            <person name="Kugler K."/>
            <person name="Rivarola-Duarte L."/>
            <person name="Spannagl M."/>
            <person name="Mayer K.F.X."/>
            <person name="Lu F.H."/>
            <person name="Bevan M.W."/>
            <person name="Leroy P."/>
            <person name="Li P."/>
            <person name="You F.M."/>
            <person name="Sun Q."/>
            <person name="Liu Z."/>
            <person name="Lyons E."/>
            <person name="Wicker T."/>
            <person name="Salzberg S.L."/>
            <person name="Devos K.M."/>
            <person name="Dvorak J."/>
        </authorList>
    </citation>
    <scope>NUCLEOTIDE SEQUENCE [LARGE SCALE GENOMIC DNA]</scope>
    <source>
        <strain evidence="1">cv. AL8/78</strain>
    </source>
</reference>